<keyword evidence="1" id="KW-1133">Transmembrane helix</keyword>
<dbReference type="GeneID" id="25741299"/>
<gene>
    <name evidence="2" type="ORF">MNEG_8423</name>
</gene>
<name>A0A0D2MZI7_9CHLO</name>
<dbReference type="AlphaFoldDB" id="A0A0D2MZI7"/>
<proteinExistence type="predicted"/>
<keyword evidence="3" id="KW-1185">Reference proteome</keyword>
<keyword evidence="1" id="KW-0812">Transmembrane</keyword>
<organism evidence="2 3">
    <name type="scientific">Monoraphidium neglectum</name>
    <dbReference type="NCBI Taxonomy" id="145388"/>
    <lineage>
        <taxon>Eukaryota</taxon>
        <taxon>Viridiplantae</taxon>
        <taxon>Chlorophyta</taxon>
        <taxon>core chlorophytes</taxon>
        <taxon>Chlorophyceae</taxon>
        <taxon>CS clade</taxon>
        <taxon>Sphaeropleales</taxon>
        <taxon>Selenastraceae</taxon>
        <taxon>Monoraphidium</taxon>
    </lineage>
</organism>
<dbReference type="EMBL" id="KK101819">
    <property type="protein sequence ID" value="KIY99535.1"/>
    <property type="molecule type" value="Genomic_DNA"/>
</dbReference>
<keyword evidence="1" id="KW-0472">Membrane</keyword>
<dbReference type="Proteomes" id="UP000054498">
    <property type="component" value="Unassembled WGS sequence"/>
</dbReference>
<evidence type="ECO:0000313" key="3">
    <source>
        <dbReference type="Proteomes" id="UP000054498"/>
    </source>
</evidence>
<accession>A0A0D2MZI7</accession>
<protein>
    <submittedName>
        <fullName evidence="2">Uncharacterized protein</fullName>
    </submittedName>
</protein>
<dbReference type="KEGG" id="mng:MNEG_8423"/>
<reference evidence="2 3" key="1">
    <citation type="journal article" date="2013" name="BMC Genomics">
        <title>Reconstruction of the lipid metabolism for the microalga Monoraphidium neglectum from its genome sequence reveals characteristics suitable for biofuel production.</title>
        <authorList>
            <person name="Bogen C."/>
            <person name="Al-Dilaimi A."/>
            <person name="Albersmeier A."/>
            <person name="Wichmann J."/>
            <person name="Grundmann M."/>
            <person name="Rupp O."/>
            <person name="Lauersen K.J."/>
            <person name="Blifernez-Klassen O."/>
            <person name="Kalinowski J."/>
            <person name="Goesmann A."/>
            <person name="Mussgnug J.H."/>
            <person name="Kruse O."/>
        </authorList>
    </citation>
    <scope>NUCLEOTIDE SEQUENCE [LARGE SCALE GENOMIC DNA]</scope>
    <source>
        <strain evidence="2 3">SAG 48.87</strain>
    </source>
</reference>
<dbReference type="RefSeq" id="XP_013898555.1">
    <property type="nucleotide sequence ID" value="XM_014043101.1"/>
</dbReference>
<sequence>MARAVRCQAQQQRQAVRPEIAMGIAAAASLIAPAAQAAQEVMQLAEVDVTLALGGGAAVAGLGALLVATDPQKR</sequence>
<feature type="transmembrane region" description="Helical" evidence="1">
    <location>
        <begin position="20"/>
        <end position="38"/>
    </location>
</feature>
<feature type="transmembrane region" description="Helical" evidence="1">
    <location>
        <begin position="50"/>
        <end position="68"/>
    </location>
</feature>
<evidence type="ECO:0000256" key="1">
    <source>
        <dbReference type="SAM" id="Phobius"/>
    </source>
</evidence>
<evidence type="ECO:0000313" key="2">
    <source>
        <dbReference type="EMBL" id="KIY99535.1"/>
    </source>
</evidence>